<keyword evidence="1" id="KW-0645">Protease</keyword>
<keyword evidence="8" id="KW-1185">Reference proteome</keyword>
<name>A0A0A0JTC1_9MICO</name>
<organism evidence="7 8">
    <name type="scientific">Knoellia aerolata DSM 18566</name>
    <dbReference type="NCBI Taxonomy" id="1385519"/>
    <lineage>
        <taxon>Bacteria</taxon>
        <taxon>Bacillati</taxon>
        <taxon>Actinomycetota</taxon>
        <taxon>Actinomycetes</taxon>
        <taxon>Micrococcales</taxon>
        <taxon>Intrasporangiaceae</taxon>
        <taxon>Knoellia</taxon>
    </lineage>
</organism>
<evidence type="ECO:0000313" key="7">
    <source>
        <dbReference type="EMBL" id="KGN38896.1"/>
    </source>
</evidence>
<dbReference type="STRING" id="1385519.N801_19960"/>
<evidence type="ECO:0000256" key="2">
    <source>
        <dbReference type="ARBA" id="ARBA00022723"/>
    </source>
</evidence>
<proteinExistence type="predicted"/>
<keyword evidence="2" id="KW-0479">Metal-binding</keyword>
<keyword evidence="4" id="KW-0862">Zinc</keyword>
<dbReference type="GO" id="GO:0008270">
    <property type="term" value="F:zinc ion binding"/>
    <property type="evidence" value="ECO:0007669"/>
    <property type="project" value="InterPro"/>
</dbReference>
<dbReference type="InterPro" id="IPR001818">
    <property type="entry name" value="Pept_M10_metallopeptidase"/>
</dbReference>
<evidence type="ECO:0000256" key="4">
    <source>
        <dbReference type="ARBA" id="ARBA00022833"/>
    </source>
</evidence>
<keyword evidence="5" id="KW-1133">Transmembrane helix</keyword>
<dbReference type="AlphaFoldDB" id="A0A0A0JTC1"/>
<feature type="domain" description="Peptidase M10 metallopeptidase" evidence="6">
    <location>
        <begin position="182"/>
        <end position="261"/>
    </location>
</feature>
<dbReference type="GO" id="GO:0031012">
    <property type="term" value="C:extracellular matrix"/>
    <property type="evidence" value="ECO:0007669"/>
    <property type="project" value="InterPro"/>
</dbReference>
<dbReference type="SUPFAM" id="SSF55486">
    <property type="entry name" value="Metalloproteases ('zincins'), catalytic domain"/>
    <property type="match status" value="1"/>
</dbReference>
<dbReference type="InterPro" id="IPR024079">
    <property type="entry name" value="MetalloPept_cat_dom_sf"/>
</dbReference>
<evidence type="ECO:0000256" key="1">
    <source>
        <dbReference type="ARBA" id="ARBA00022670"/>
    </source>
</evidence>
<feature type="non-terminal residue" evidence="7">
    <location>
        <position position="1"/>
    </location>
</feature>
<reference evidence="7 8" key="1">
    <citation type="submission" date="2013-08" db="EMBL/GenBank/DDBJ databases">
        <title>The genome sequence of Knoellia aerolata.</title>
        <authorList>
            <person name="Zhu W."/>
            <person name="Wang G."/>
        </authorList>
    </citation>
    <scope>NUCLEOTIDE SEQUENCE [LARGE SCALE GENOMIC DNA]</scope>
    <source>
        <strain evidence="7 8">DSM 18566</strain>
    </source>
</reference>
<evidence type="ECO:0000313" key="8">
    <source>
        <dbReference type="Proteomes" id="UP000030013"/>
    </source>
</evidence>
<gene>
    <name evidence="7" type="ORF">N801_19960</name>
</gene>
<comment type="caution">
    <text evidence="7">The sequence shown here is derived from an EMBL/GenBank/DDBJ whole genome shotgun (WGS) entry which is preliminary data.</text>
</comment>
<dbReference type="eggNOG" id="COG5549">
    <property type="taxonomic scope" value="Bacteria"/>
</dbReference>
<dbReference type="RefSeq" id="WP_052113283.1">
    <property type="nucleotide sequence ID" value="NZ_AVPL01000088.1"/>
</dbReference>
<dbReference type="Gene3D" id="3.40.390.10">
    <property type="entry name" value="Collagenase (Catalytic Domain)"/>
    <property type="match status" value="1"/>
</dbReference>
<keyword evidence="3" id="KW-0378">Hydrolase</keyword>
<evidence type="ECO:0000256" key="3">
    <source>
        <dbReference type="ARBA" id="ARBA00022801"/>
    </source>
</evidence>
<keyword evidence="5" id="KW-0812">Transmembrane</keyword>
<dbReference type="EMBL" id="AVPL01000088">
    <property type="protein sequence ID" value="KGN38896.1"/>
    <property type="molecule type" value="Genomic_DNA"/>
</dbReference>
<dbReference type="Pfam" id="PF00413">
    <property type="entry name" value="Peptidase_M10"/>
    <property type="match status" value="1"/>
</dbReference>
<dbReference type="Proteomes" id="UP000030013">
    <property type="component" value="Unassembled WGS sequence"/>
</dbReference>
<sequence>LSAPAPRRRRPGVTLLPLVATLAITGGLLWLRGAASEQIDHVAGIIAVDGGHPPLPADASTTRLLPAPQAPAGTDGYALLLTTSTSVAAYDPCRPLHLVVNTEAAPPTAARILDDAIAMVAPAAGLRIVVDGATDEVAATDREPMDRGRYGNRWSPALVAWTTPERVPLLEGNTAGVGGSVAVSDRLGRLHNVSGIVHLDGPELTDVSRSRGGHALAVAIVAHELGHLLGLDHSEDEDQLMFAENSGQTRLGDGDRRGLAALANVPCRREF</sequence>
<evidence type="ECO:0000256" key="5">
    <source>
        <dbReference type="SAM" id="Phobius"/>
    </source>
</evidence>
<dbReference type="GO" id="GO:0006508">
    <property type="term" value="P:proteolysis"/>
    <property type="evidence" value="ECO:0007669"/>
    <property type="project" value="UniProtKB-KW"/>
</dbReference>
<dbReference type="OrthoDB" id="4297752at2"/>
<evidence type="ECO:0000259" key="6">
    <source>
        <dbReference type="Pfam" id="PF00413"/>
    </source>
</evidence>
<dbReference type="GO" id="GO:0004222">
    <property type="term" value="F:metalloendopeptidase activity"/>
    <property type="evidence" value="ECO:0007669"/>
    <property type="project" value="InterPro"/>
</dbReference>
<accession>A0A0A0JTC1</accession>
<feature type="transmembrane region" description="Helical" evidence="5">
    <location>
        <begin position="12"/>
        <end position="31"/>
    </location>
</feature>
<keyword evidence="5" id="KW-0472">Membrane</keyword>
<protein>
    <recommendedName>
        <fullName evidence="6">Peptidase M10 metallopeptidase domain-containing protein</fullName>
    </recommendedName>
</protein>